<dbReference type="EMBL" id="CAMGYJ010000002">
    <property type="protein sequence ID" value="CAI0382983.1"/>
    <property type="molecule type" value="Genomic_DNA"/>
</dbReference>
<feature type="region of interest" description="Disordered" evidence="1">
    <location>
        <begin position="1"/>
        <end position="40"/>
    </location>
</feature>
<keyword evidence="2" id="KW-1133">Transmembrane helix</keyword>
<evidence type="ECO:0000313" key="4">
    <source>
        <dbReference type="Proteomes" id="UP001154282"/>
    </source>
</evidence>
<keyword evidence="4" id="KW-1185">Reference proteome</keyword>
<reference evidence="3" key="1">
    <citation type="submission" date="2022-08" db="EMBL/GenBank/DDBJ databases">
        <authorList>
            <person name="Gutierrez-Valencia J."/>
        </authorList>
    </citation>
    <scope>NUCLEOTIDE SEQUENCE</scope>
</reference>
<evidence type="ECO:0000313" key="3">
    <source>
        <dbReference type="EMBL" id="CAI0382983.1"/>
    </source>
</evidence>
<keyword evidence="2" id="KW-0812">Transmembrane</keyword>
<feature type="transmembrane region" description="Helical" evidence="2">
    <location>
        <begin position="44"/>
        <end position="62"/>
    </location>
</feature>
<protein>
    <submittedName>
        <fullName evidence="3">Uncharacterized protein</fullName>
    </submittedName>
</protein>
<name>A0AAV0HDT2_9ROSI</name>
<dbReference type="Proteomes" id="UP001154282">
    <property type="component" value="Unassembled WGS sequence"/>
</dbReference>
<accession>A0AAV0HDT2</accession>
<gene>
    <name evidence="3" type="ORF">LITE_LOCUS3806</name>
</gene>
<proteinExistence type="predicted"/>
<keyword evidence="2" id="KW-0472">Membrane</keyword>
<comment type="caution">
    <text evidence="3">The sequence shown here is derived from an EMBL/GenBank/DDBJ whole genome shotgun (WGS) entry which is preliminary data.</text>
</comment>
<evidence type="ECO:0000256" key="2">
    <source>
        <dbReference type="SAM" id="Phobius"/>
    </source>
</evidence>
<feature type="compositionally biased region" description="Basic residues" evidence="1">
    <location>
        <begin position="17"/>
        <end position="33"/>
    </location>
</feature>
<organism evidence="3 4">
    <name type="scientific">Linum tenue</name>
    <dbReference type="NCBI Taxonomy" id="586396"/>
    <lineage>
        <taxon>Eukaryota</taxon>
        <taxon>Viridiplantae</taxon>
        <taxon>Streptophyta</taxon>
        <taxon>Embryophyta</taxon>
        <taxon>Tracheophyta</taxon>
        <taxon>Spermatophyta</taxon>
        <taxon>Magnoliopsida</taxon>
        <taxon>eudicotyledons</taxon>
        <taxon>Gunneridae</taxon>
        <taxon>Pentapetalae</taxon>
        <taxon>rosids</taxon>
        <taxon>fabids</taxon>
        <taxon>Malpighiales</taxon>
        <taxon>Linaceae</taxon>
        <taxon>Linum</taxon>
    </lineage>
</organism>
<sequence>MGRRDPRAQPRGPPLARHLRHLPRGRPSLRRRGPQALRARGQAQPARVLFSFFVLFLVFLLQQRAGHHGQLRPAGDGVRRQQRRHGVLEFERGRGRGERVLVELARELAAVGRFHMGGGCHVAGLPDARAGGDVRRRGDGWRERVGLGHHNSMVHVNCKLNTLSFGRP</sequence>
<evidence type="ECO:0000256" key="1">
    <source>
        <dbReference type="SAM" id="MobiDB-lite"/>
    </source>
</evidence>
<dbReference type="AlphaFoldDB" id="A0AAV0HDT2"/>